<dbReference type="Proteomes" id="UP000005018">
    <property type="component" value="Chromosome 5"/>
</dbReference>
<dbReference type="OrthoDB" id="548474at2759"/>
<dbReference type="RefSeq" id="XP_003870092.1">
    <property type="nucleotide sequence ID" value="XM_003870043.1"/>
</dbReference>
<proteinExistence type="predicted"/>
<protein>
    <submittedName>
        <fullName evidence="1">Uncharacterized protein</fullName>
    </submittedName>
</protein>
<name>H8X733_CANO9</name>
<accession>H8X733</accession>
<sequence length="134" mass="15624">MSELPTLTSEQFRKAIKDVSQFELKSKKEQQRHFIFRLVETNNELFDELNAEEISSEDRKLYTETIDENKMSLIEQINRVESINSELVERGLMSGEEKEKEERNLLDEINNVDKGARKGDESKNVAIEEEGVML</sequence>
<evidence type="ECO:0000313" key="1">
    <source>
        <dbReference type="EMBL" id="CCG23961.1"/>
    </source>
</evidence>
<dbReference type="HOGENOM" id="CLU_147564_0_0_1"/>
<gene>
    <name evidence="1" type="ORF">CORT_0E03730</name>
</gene>
<dbReference type="EMBL" id="HE681723">
    <property type="protein sequence ID" value="CCG23961.1"/>
    <property type="molecule type" value="Genomic_DNA"/>
</dbReference>
<dbReference type="AlphaFoldDB" id="H8X733"/>
<organism evidence="1 2">
    <name type="scientific">Candida orthopsilosis (strain 90-125)</name>
    <name type="common">Yeast</name>
    <dbReference type="NCBI Taxonomy" id="1136231"/>
    <lineage>
        <taxon>Eukaryota</taxon>
        <taxon>Fungi</taxon>
        <taxon>Dikarya</taxon>
        <taxon>Ascomycota</taxon>
        <taxon>Saccharomycotina</taxon>
        <taxon>Pichiomycetes</taxon>
        <taxon>Debaryomycetaceae</taxon>
        <taxon>Candida/Lodderomyces clade</taxon>
        <taxon>Candida</taxon>
    </lineage>
</organism>
<evidence type="ECO:0000313" key="2">
    <source>
        <dbReference type="Proteomes" id="UP000005018"/>
    </source>
</evidence>
<reference evidence="1 2" key="1">
    <citation type="journal article" date="2012" name="PLoS ONE">
        <title>Sequence and analysis of the genome of the pathogenic yeast Candida orthopsilosis.</title>
        <authorList>
            <person name="Riccombeni A."/>
            <person name="Vidanes G."/>
            <person name="Proux-Wera E."/>
            <person name="Wolfe K.H."/>
            <person name="Butler G."/>
        </authorList>
    </citation>
    <scope>NUCLEOTIDE SEQUENCE [LARGE SCALE GENOMIC DNA]</scope>
    <source>
        <strain evidence="1 2">Co 90-125</strain>
    </source>
</reference>
<dbReference type="eggNOG" id="ENOG502RQDE">
    <property type="taxonomic scope" value="Eukaryota"/>
</dbReference>
<dbReference type="GeneID" id="14541188"/>
<keyword evidence="2" id="KW-1185">Reference proteome</keyword>
<dbReference type="KEGG" id="cot:CORT_0E03730"/>